<name>A0A182EJ38_ONCOC</name>
<organism evidence="4">
    <name type="scientific">Onchocerca ochengi</name>
    <name type="common">Filarial nematode worm</name>
    <dbReference type="NCBI Taxonomy" id="42157"/>
    <lineage>
        <taxon>Eukaryota</taxon>
        <taxon>Metazoa</taxon>
        <taxon>Ecdysozoa</taxon>
        <taxon>Nematoda</taxon>
        <taxon>Chromadorea</taxon>
        <taxon>Rhabditida</taxon>
        <taxon>Spirurina</taxon>
        <taxon>Spiruromorpha</taxon>
        <taxon>Filarioidea</taxon>
        <taxon>Onchocercidae</taxon>
        <taxon>Onchocerca</taxon>
    </lineage>
</organism>
<dbReference type="AlphaFoldDB" id="A0A182EJ38"/>
<reference evidence="4" key="1">
    <citation type="submission" date="2016-06" db="UniProtKB">
        <authorList>
            <consortium name="WormBaseParasite"/>
        </authorList>
    </citation>
    <scope>IDENTIFICATION</scope>
</reference>
<proteinExistence type="predicted"/>
<sequence>MDALKEPFEMYIESLDPESENDSESFDPETTGVYDELDLQSYTPQLGGAIFGSADSDEKMENNIDGRISPAASPAPVLPKETDDNNTKQRHLSGEPNALLTRQISASRSTPATPLKLNNPTKCFDRCFGTAPFLNSEQNPEICQVSGESSLSSPPPPATPPPPPGIPYSVAVGLGTKNTKGSIVQTSVKQPVEVVRQSPGIISVTTTTTTSSIAQQQQQQQQQQLIAVSGIVQQQQQQPQQQQQQQATAPVNDENAIPSPLHVDMPSLRIYFASSILLGHLYIAFQVTFMKNEIIEIWNK</sequence>
<evidence type="ECO:0000313" key="2">
    <source>
        <dbReference type="EMBL" id="VDK88430.1"/>
    </source>
</evidence>
<keyword evidence="3" id="KW-1185">Reference proteome</keyword>
<reference evidence="2 3" key="2">
    <citation type="submission" date="2018-08" db="EMBL/GenBank/DDBJ databases">
        <authorList>
            <person name="Laetsch R D."/>
            <person name="Stevens L."/>
            <person name="Kumar S."/>
            <person name="Blaxter L. M."/>
        </authorList>
    </citation>
    <scope>NUCLEOTIDE SEQUENCE [LARGE SCALE GENOMIC DNA]</scope>
</reference>
<feature type="region of interest" description="Disordered" evidence="1">
    <location>
        <begin position="1"/>
        <end position="31"/>
    </location>
</feature>
<accession>A0A182EJ38</accession>
<protein>
    <submittedName>
        <fullName evidence="4">HUN domain-containing protein</fullName>
    </submittedName>
</protein>
<gene>
    <name evidence="2" type="ORF">NOO_LOCUS8122</name>
</gene>
<feature type="region of interest" description="Disordered" evidence="1">
    <location>
        <begin position="46"/>
        <end position="92"/>
    </location>
</feature>
<evidence type="ECO:0000313" key="3">
    <source>
        <dbReference type="Proteomes" id="UP000271087"/>
    </source>
</evidence>
<evidence type="ECO:0000256" key="1">
    <source>
        <dbReference type="SAM" id="MobiDB-lite"/>
    </source>
</evidence>
<feature type="compositionally biased region" description="Acidic residues" evidence="1">
    <location>
        <begin position="15"/>
        <end position="27"/>
    </location>
</feature>
<dbReference type="WBParaSite" id="nOo.2.0.1.t08122-RA">
    <property type="protein sequence ID" value="nOo.2.0.1.t08122-RA"/>
    <property type="gene ID" value="nOo.2.0.1.g08122"/>
</dbReference>
<dbReference type="OrthoDB" id="10531529at2759"/>
<dbReference type="Proteomes" id="UP000271087">
    <property type="component" value="Unassembled WGS sequence"/>
</dbReference>
<evidence type="ECO:0000313" key="4">
    <source>
        <dbReference type="WBParaSite" id="nOo.2.0.1.t08122-RA"/>
    </source>
</evidence>
<feature type="region of interest" description="Disordered" evidence="1">
    <location>
        <begin position="239"/>
        <end position="258"/>
    </location>
</feature>
<feature type="compositionally biased region" description="Pro residues" evidence="1">
    <location>
        <begin position="153"/>
        <end position="164"/>
    </location>
</feature>
<feature type="region of interest" description="Disordered" evidence="1">
    <location>
        <begin position="143"/>
        <end position="164"/>
    </location>
</feature>
<dbReference type="EMBL" id="UYRW01003234">
    <property type="protein sequence ID" value="VDK88430.1"/>
    <property type="molecule type" value="Genomic_DNA"/>
</dbReference>
<dbReference type="STRING" id="42157.A0A182EJ38"/>